<protein>
    <submittedName>
        <fullName evidence="2">Uncharacterized protein</fullName>
    </submittedName>
</protein>
<evidence type="ECO:0000313" key="2">
    <source>
        <dbReference type="EMBL" id="KAF5317738.1"/>
    </source>
</evidence>
<name>A0A8H5B864_9AGAR</name>
<accession>A0A8H5B864</accession>
<organism evidence="2 3">
    <name type="scientific">Psilocybe cf. subviscida</name>
    <dbReference type="NCBI Taxonomy" id="2480587"/>
    <lineage>
        <taxon>Eukaryota</taxon>
        <taxon>Fungi</taxon>
        <taxon>Dikarya</taxon>
        <taxon>Basidiomycota</taxon>
        <taxon>Agaricomycotina</taxon>
        <taxon>Agaricomycetes</taxon>
        <taxon>Agaricomycetidae</taxon>
        <taxon>Agaricales</taxon>
        <taxon>Agaricineae</taxon>
        <taxon>Strophariaceae</taxon>
        <taxon>Psilocybe</taxon>
    </lineage>
</organism>
<feature type="region of interest" description="Disordered" evidence="1">
    <location>
        <begin position="550"/>
        <end position="577"/>
    </location>
</feature>
<evidence type="ECO:0000256" key="1">
    <source>
        <dbReference type="SAM" id="MobiDB-lite"/>
    </source>
</evidence>
<dbReference type="EMBL" id="JAACJJ010000032">
    <property type="protein sequence ID" value="KAF5317738.1"/>
    <property type="molecule type" value="Genomic_DNA"/>
</dbReference>
<feature type="region of interest" description="Disordered" evidence="1">
    <location>
        <begin position="1"/>
        <end position="23"/>
    </location>
</feature>
<gene>
    <name evidence="2" type="ORF">D9619_012499</name>
</gene>
<feature type="region of interest" description="Disordered" evidence="1">
    <location>
        <begin position="593"/>
        <end position="613"/>
    </location>
</feature>
<reference evidence="2 3" key="1">
    <citation type="journal article" date="2020" name="ISME J.">
        <title>Uncovering the hidden diversity of litter-decomposition mechanisms in mushroom-forming fungi.</title>
        <authorList>
            <person name="Floudas D."/>
            <person name="Bentzer J."/>
            <person name="Ahren D."/>
            <person name="Johansson T."/>
            <person name="Persson P."/>
            <person name="Tunlid A."/>
        </authorList>
    </citation>
    <scope>NUCLEOTIDE SEQUENCE [LARGE SCALE GENOMIC DNA]</scope>
    <source>
        <strain evidence="2 3">CBS 101986</strain>
    </source>
</reference>
<proteinExistence type="predicted"/>
<evidence type="ECO:0000313" key="3">
    <source>
        <dbReference type="Proteomes" id="UP000567179"/>
    </source>
</evidence>
<feature type="compositionally biased region" description="Basic and acidic residues" evidence="1">
    <location>
        <begin position="553"/>
        <end position="572"/>
    </location>
</feature>
<sequence length="1004" mass="113059">MSSSISDMPQQAASTQSENSTFSLSDPSLDVITVAPDSVPFLNRWEHGADTEYYEREYSGLEVFWHLTAGLFVSPNVTYLPGIIPNPNGPADFRNRSIPNMLTDSSIYLAFRPRYVQNTGDLFGRLNISREALKQLIVNVPDLKFMLNPNVIARWARLEDALIDVSTTLISAAPSLPNLVYPKFPWEFGYRDPHRHKEQALHCAVRARDAFVELAALVSFSISLHMSGTDPASVFKVYQARSQFKVLYPWFDLLSNSYVFNFAPNFRVGGFINPYTSRWMGYIGNFTRLEVPIWISWGNFYHMTSPFDAAAHRYLPPDEQIQSAKSRTEVSHTLTVPFLPASARPPPSARYSNYYHPPSAASARPPPLAGSSNYPHPPSATSASFPPVSHFNDNDDPMGAEPTASPQRQTSNSPVRDSPHSPSPQPESRPLEPLVTSEEDGSRKEKALAALEEHFRRQERGRELRLEGELPREKLQRESWELHAKTVMKYTSKSPVYEWRELPDGTYERVKLTSAELDAWSNYTRNQRRFIGHINTWELCPQLPEFSEEFPEATERYSGDDDSDYSKDDDIPAPRVARGELYTDDIRGLTQTQTVDDASVNDTSVNDASVDNASASDTSTTLEVFNFADFVKYRFGYNIFSPVAWNGNNIPPSQKALNVSISKAKAALSFNKIPPGDDVEEAVLNLVKTLSNRTWTFRQLPAAYDHTNDGGVSLNSDMLQIIQVLDDESTQYLICKQGYVDKCPWGILVADTSSVLVVFRYRWTTVSAIARNFVTLGVRFHTVLAAEAAPIKPCDEPVRGLGTRPNGYEPTQDDYSEYLRRRKDLLTGPKGRAALMHGGIIARIARDVLDVHATVLDGPSEKAVTVGRYRRFNLYDDALTENNTNIICGVYYVDVESSTGKQVSETADFASGTKAHMSYWPKDTTWDVSSGFLRAEWSEKAEAFYQKRSARLLATFELLNASAWRSALRVQNTLTKEIEVGAEHYQAGYLEDYYRRTRFAAERR</sequence>
<dbReference type="Proteomes" id="UP000567179">
    <property type="component" value="Unassembled WGS sequence"/>
</dbReference>
<feature type="compositionally biased region" description="Polar residues" evidence="1">
    <location>
        <begin position="404"/>
        <end position="415"/>
    </location>
</feature>
<feature type="region of interest" description="Disordered" evidence="1">
    <location>
        <begin position="337"/>
        <end position="445"/>
    </location>
</feature>
<dbReference type="AlphaFoldDB" id="A0A8H5B864"/>
<dbReference type="OrthoDB" id="3268696at2759"/>
<comment type="caution">
    <text evidence="2">The sequence shown here is derived from an EMBL/GenBank/DDBJ whole genome shotgun (WGS) entry which is preliminary data.</text>
</comment>
<keyword evidence="3" id="KW-1185">Reference proteome</keyword>